<reference evidence="1" key="1">
    <citation type="submission" date="2023-03" db="EMBL/GenBank/DDBJ databases">
        <title>Chromosome-level genomes of two armyworms, Mythimna separata and Mythimna loreyi, provide insights into the biosynthesis and reception of sex pheromones.</title>
        <authorList>
            <person name="Zhao H."/>
        </authorList>
    </citation>
    <scope>NUCLEOTIDE SEQUENCE</scope>
    <source>
        <strain evidence="1">BeijingLab</strain>
    </source>
</reference>
<comment type="caution">
    <text evidence="1">The sequence shown here is derived from an EMBL/GenBank/DDBJ whole genome shotgun (WGS) entry which is preliminary data.</text>
</comment>
<name>A0ACC2QJ30_9NEOP</name>
<keyword evidence="2" id="KW-1185">Reference proteome</keyword>
<evidence type="ECO:0000313" key="1">
    <source>
        <dbReference type="EMBL" id="KAJ8718618.1"/>
    </source>
</evidence>
<sequence>MNAEVPGLDDFPILSADDLVIYALGTYQVQQARSYYGEHIKSDGSYVIEVCREPNINDFSVGTFNWINPWLLRGRIHSRHSSRRIYYVYILVERATQGLDAILGHYCSCIVGKRTLGCCSHVMSIIWYMGWGRYQNNLTPPAQFFKIQ</sequence>
<accession>A0ACC2QJ30</accession>
<dbReference type="Proteomes" id="UP001231649">
    <property type="component" value="Chromosome 13"/>
</dbReference>
<proteinExistence type="predicted"/>
<protein>
    <submittedName>
        <fullName evidence="1">Uncharacterized protein</fullName>
    </submittedName>
</protein>
<gene>
    <name evidence="1" type="ORF">PYW08_002855</name>
</gene>
<dbReference type="EMBL" id="CM056789">
    <property type="protein sequence ID" value="KAJ8718618.1"/>
    <property type="molecule type" value="Genomic_DNA"/>
</dbReference>
<evidence type="ECO:0000313" key="2">
    <source>
        <dbReference type="Proteomes" id="UP001231649"/>
    </source>
</evidence>
<organism evidence="1 2">
    <name type="scientific">Mythimna loreyi</name>
    <dbReference type="NCBI Taxonomy" id="667449"/>
    <lineage>
        <taxon>Eukaryota</taxon>
        <taxon>Metazoa</taxon>
        <taxon>Ecdysozoa</taxon>
        <taxon>Arthropoda</taxon>
        <taxon>Hexapoda</taxon>
        <taxon>Insecta</taxon>
        <taxon>Pterygota</taxon>
        <taxon>Neoptera</taxon>
        <taxon>Endopterygota</taxon>
        <taxon>Lepidoptera</taxon>
        <taxon>Glossata</taxon>
        <taxon>Ditrysia</taxon>
        <taxon>Noctuoidea</taxon>
        <taxon>Noctuidae</taxon>
        <taxon>Noctuinae</taxon>
        <taxon>Hadenini</taxon>
        <taxon>Mythimna</taxon>
    </lineage>
</organism>